<dbReference type="VEuPathDB" id="FungiDB:RhiirFUN_019973"/>
<evidence type="ECO:0000256" key="1">
    <source>
        <dbReference type="SAM" id="MobiDB-lite"/>
    </source>
</evidence>
<dbReference type="VEuPathDB" id="FungiDB:RhiirA1_455613"/>
<proteinExistence type="predicted"/>
<dbReference type="VEuPathDB" id="FungiDB:FUN_025449"/>
<dbReference type="AlphaFoldDB" id="A0A2I1G917"/>
<dbReference type="Proteomes" id="UP000234323">
    <property type="component" value="Unassembled WGS sequence"/>
</dbReference>
<keyword evidence="3" id="KW-1185">Reference proteome</keyword>
<dbReference type="EMBL" id="LLXI01000238">
    <property type="protein sequence ID" value="PKY43137.1"/>
    <property type="molecule type" value="Genomic_DNA"/>
</dbReference>
<sequence length="177" mass="20575">MSGDLNTLRLSSYYIERSAEFHEKGESTSDQSNYTPRKRQDVDFNEERTIKKQYQVGNTTPLPLDKNEQDADVAVEQDTDSMYCQELSSIETSLNSAIERLVNSECAIARYRNLFLPEDNLHSPIKRLFTNEEWSIMESNWEKVEKETADSLPQIDENVKSLLEKYNECIKNATIKY</sequence>
<comment type="caution">
    <text evidence="2">The sequence shown here is derived from an EMBL/GenBank/DDBJ whole genome shotgun (WGS) entry which is preliminary data.</text>
</comment>
<feature type="region of interest" description="Disordered" evidence="1">
    <location>
        <begin position="19"/>
        <end position="44"/>
    </location>
</feature>
<gene>
    <name evidence="2" type="ORF">RhiirA4_540882</name>
</gene>
<reference evidence="2 3" key="1">
    <citation type="submission" date="2015-10" db="EMBL/GenBank/DDBJ databases">
        <title>Genome analyses suggest a sexual origin of heterokaryosis in a supposedly ancient asexual fungus.</title>
        <authorList>
            <person name="Ropars J."/>
            <person name="Sedzielewska K."/>
            <person name="Noel J."/>
            <person name="Charron P."/>
            <person name="Farinelli L."/>
            <person name="Marton T."/>
            <person name="Kruger M."/>
            <person name="Pelin A."/>
            <person name="Brachmann A."/>
            <person name="Corradi N."/>
        </authorList>
    </citation>
    <scope>NUCLEOTIDE SEQUENCE [LARGE SCALE GENOMIC DNA]</scope>
    <source>
        <strain evidence="2 3">A4</strain>
    </source>
</reference>
<evidence type="ECO:0000313" key="3">
    <source>
        <dbReference type="Proteomes" id="UP000234323"/>
    </source>
</evidence>
<organism evidence="2 3">
    <name type="scientific">Rhizophagus irregularis</name>
    <dbReference type="NCBI Taxonomy" id="588596"/>
    <lineage>
        <taxon>Eukaryota</taxon>
        <taxon>Fungi</taxon>
        <taxon>Fungi incertae sedis</taxon>
        <taxon>Mucoromycota</taxon>
        <taxon>Glomeromycotina</taxon>
        <taxon>Glomeromycetes</taxon>
        <taxon>Glomerales</taxon>
        <taxon>Glomeraceae</taxon>
        <taxon>Rhizophagus</taxon>
    </lineage>
</organism>
<protein>
    <submittedName>
        <fullName evidence="2">Uncharacterized protein</fullName>
    </submittedName>
</protein>
<evidence type="ECO:0000313" key="2">
    <source>
        <dbReference type="EMBL" id="PKY43137.1"/>
    </source>
</evidence>
<name>A0A2I1G917_9GLOM</name>
<accession>A0A2I1G917</accession>